<dbReference type="Proteomes" id="UP000076532">
    <property type="component" value="Unassembled WGS sequence"/>
</dbReference>
<keyword evidence="2" id="KW-1185">Reference proteome</keyword>
<evidence type="ECO:0000313" key="1">
    <source>
        <dbReference type="EMBL" id="KZP17880.1"/>
    </source>
</evidence>
<proteinExistence type="predicted"/>
<dbReference type="OrthoDB" id="2269034at2759"/>
<evidence type="ECO:0000313" key="2">
    <source>
        <dbReference type="Proteomes" id="UP000076532"/>
    </source>
</evidence>
<dbReference type="EMBL" id="KV417578">
    <property type="protein sequence ID" value="KZP17880.1"/>
    <property type="molecule type" value="Genomic_DNA"/>
</dbReference>
<dbReference type="STRING" id="436010.A0A166GIR1"/>
<name>A0A166GIR1_9AGAM</name>
<sequence>MMYNPAMQFPPTQFFGMPSHDQYDRIERVIEVRTDELAHIDWDIAQARKALARLLDNREDIRASLQDHMAMLTPPPLPAMYRVPPEVWGLIFTACNEVTWKPGYPKVDCDSAPMVLGRVCSSWRTMALDMPSLWSAICVPKHTKLTVLPLLETWLERSESMPLSIEIHGRSHDLPPALLDAFAAHSDRWQNVALFLPNESTSALFSKPDLNLSMLSNLMIRQSGLPQHRIATNESATLLRSISLIASRHGQVNTTYLDLSWAQLTRLSMTFVNGDRCIDDGYNVLTQCPALTHCSLISKDSLIDSTAHAPLLLENLTSLQVTCLGDPRLFLDCLILPSLLQLEIDFVDASHKLDAWPKEELLGLWTRSRCEMKSLILRNKEVPKADLGECCRRMPSLMHLLVTGAKDRRMPGITLEFLRGRRSS</sequence>
<reference evidence="1 2" key="1">
    <citation type="journal article" date="2016" name="Mol. Biol. Evol.">
        <title>Comparative Genomics of Early-Diverging Mushroom-Forming Fungi Provides Insights into the Origins of Lignocellulose Decay Capabilities.</title>
        <authorList>
            <person name="Nagy L.G."/>
            <person name="Riley R."/>
            <person name="Tritt A."/>
            <person name="Adam C."/>
            <person name="Daum C."/>
            <person name="Floudas D."/>
            <person name="Sun H."/>
            <person name="Yadav J.S."/>
            <person name="Pangilinan J."/>
            <person name="Larsson K.H."/>
            <person name="Matsuura K."/>
            <person name="Barry K."/>
            <person name="Labutti K."/>
            <person name="Kuo R."/>
            <person name="Ohm R.A."/>
            <person name="Bhattacharya S.S."/>
            <person name="Shirouzu T."/>
            <person name="Yoshinaga Y."/>
            <person name="Martin F.M."/>
            <person name="Grigoriev I.V."/>
            <person name="Hibbett D.S."/>
        </authorList>
    </citation>
    <scope>NUCLEOTIDE SEQUENCE [LARGE SCALE GENOMIC DNA]</scope>
    <source>
        <strain evidence="1 2">CBS 109695</strain>
    </source>
</reference>
<accession>A0A166GIR1</accession>
<organism evidence="1 2">
    <name type="scientific">Athelia psychrophila</name>
    <dbReference type="NCBI Taxonomy" id="1759441"/>
    <lineage>
        <taxon>Eukaryota</taxon>
        <taxon>Fungi</taxon>
        <taxon>Dikarya</taxon>
        <taxon>Basidiomycota</taxon>
        <taxon>Agaricomycotina</taxon>
        <taxon>Agaricomycetes</taxon>
        <taxon>Agaricomycetidae</taxon>
        <taxon>Atheliales</taxon>
        <taxon>Atheliaceae</taxon>
        <taxon>Athelia</taxon>
    </lineage>
</organism>
<evidence type="ECO:0008006" key="3">
    <source>
        <dbReference type="Google" id="ProtNLM"/>
    </source>
</evidence>
<gene>
    <name evidence="1" type="ORF">FIBSPDRAFT_608692</name>
</gene>
<dbReference type="AlphaFoldDB" id="A0A166GIR1"/>
<protein>
    <recommendedName>
        <fullName evidence="3">F-box domain-containing protein</fullName>
    </recommendedName>
</protein>